<feature type="compositionally biased region" description="Low complexity" evidence="8">
    <location>
        <begin position="120"/>
        <end position="144"/>
    </location>
</feature>
<evidence type="ECO:0000256" key="2">
    <source>
        <dbReference type="ARBA" id="ARBA00008585"/>
    </source>
</evidence>
<dbReference type="GO" id="GO:0007064">
    <property type="term" value="P:mitotic sister chromatid cohesion"/>
    <property type="evidence" value="ECO:0007669"/>
    <property type="project" value="InterPro"/>
</dbReference>
<gene>
    <name evidence="9" type="ORF">PMIN01_10033</name>
</gene>
<evidence type="ECO:0000256" key="3">
    <source>
        <dbReference type="ARBA" id="ARBA00022618"/>
    </source>
</evidence>
<evidence type="ECO:0000256" key="8">
    <source>
        <dbReference type="SAM" id="MobiDB-lite"/>
    </source>
</evidence>
<dbReference type="Proteomes" id="UP000756921">
    <property type="component" value="Unassembled WGS sequence"/>
</dbReference>
<keyword evidence="7" id="KW-0131">Cell cycle</keyword>
<dbReference type="GO" id="GO:0051301">
    <property type="term" value="P:cell division"/>
    <property type="evidence" value="ECO:0007669"/>
    <property type="project" value="UniProtKB-KW"/>
</dbReference>
<name>A0A9P6GB10_9PLEO</name>
<feature type="compositionally biased region" description="Polar residues" evidence="8">
    <location>
        <begin position="148"/>
        <end position="158"/>
    </location>
</feature>
<evidence type="ECO:0000256" key="1">
    <source>
        <dbReference type="ARBA" id="ARBA00004123"/>
    </source>
</evidence>
<dbReference type="EMBL" id="WJXW01000011">
    <property type="protein sequence ID" value="KAF9732104.1"/>
    <property type="molecule type" value="Genomic_DNA"/>
</dbReference>
<dbReference type="GO" id="GO:0005634">
    <property type="term" value="C:nucleus"/>
    <property type="evidence" value="ECO:0007669"/>
    <property type="project" value="UniProtKB-SubCell"/>
</dbReference>
<keyword evidence="3" id="KW-0132">Cell division</keyword>
<comment type="similarity">
    <text evidence="2">Belongs to the SCC4/mau-2 family.</text>
</comment>
<evidence type="ECO:0000313" key="9">
    <source>
        <dbReference type="EMBL" id="KAF9732104.1"/>
    </source>
</evidence>
<evidence type="ECO:0000313" key="10">
    <source>
        <dbReference type="Proteomes" id="UP000756921"/>
    </source>
</evidence>
<keyword evidence="6" id="KW-0539">Nucleus</keyword>
<keyword evidence="4" id="KW-0498">Mitosis</keyword>
<dbReference type="PANTHER" id="PTHR21394">
    <property type="entry name" value="MAU2 CHROMATID COHESION FACTOR HOMOLOG"/>
    <property type="match status" value="1"/>
</dbReference>
<dbReference type="InterPro" id="IPR019440">
    <property type="entry name" value="MAU2"/>
</dbReference>
<organism evidence="9 10">
    <name type="scientific">Paraphaeosphaeria minitans</name>
    <dbReference type="NCBI Taxonomy" id="565426"/>
    <lineage>
        <taxon>Eukaryota</taxon>
        <taxon>Fungi</taxon>
        <taxon>Dikarya</taxon>
        <taxon>Ascomycota</taxon>
        <taxon>Pezizomycotina</taxon>
        <taxon>Dothideomycetes</taxon>
        <taxon>Pleosporomycetidae</taxon>
        <taxon>Pleosporales</taxon>
        <taxon>Massarineae</taxon>
        <taxon>Didymosphaeriaceae</taxon>
        <taxon>Paraphaeosphaeria</taxon>
    </lineage>
</organism>
<evidence type="ECO:0000256" key="5">
    <source>
        <dbReference type="ARBA" id="ARBA00022829"/>
    </source>
</evidence>
<dbReference type="AlphaFoldDB" id="A0A9P6GB10"/>
<feature type="region of interest" description="Disordered" evidence="8">
    <location>
        <begin position="1"/>
        <end position="237"/>
    </location>
</feature>
<evidence type="ECO:0000256" key="7">
    <source>
        <dbReference type="ARBA" id="ARBA00023306"/>
    </source>
</evidence>
<evidence type="ECO:0000256" key="4">
    <source>
        <dbReference type="ARBA" id="ARBA00022776"/>
    </source>
</evidence>
<keyword evidence="5" id="KW-0159">Chromosome partition</keyword>
<reference evidence="9" key="1">
    <citation type="journal article" date="2020" name="Mol. Plant Microbe Interact.">
        <title>Genome Sequence of the Biocontrol Agent Coniothyrium minitans strain Conio (IMI 134523).</title>
        <authorList>
            <person name="Patel D."/>
            <person name="Shittu T.A."/>
            <person name="Baroncelli R."/>
            <person name="Muthumeenakshi S."/>
            <person name="Osborne T.H."/>
            <person name="Janganan T.K."/>
            <person name="Sreenivasaprasad S."/>
        </authorList>
    </citation>
    <scope>NUCLEOTIDE SEQUENCE</scope>
    <source>
        <strain evidence="9">Conio</strain>
    </source>
</reference>
<accession>A0A9P6GB10</accession>
<feature type="compositionally biased region" description="Polar residues" evidence="8">
    <location>
        <begin position="13"/>
        <end position="27"/>
    </location>
</feature>
<protein>
    <submittedName>
        <fullName evidence="9">75k gamma secalin</fullName>
    </submittedName>
</protein>
<comment type="subcellular location">
    <subcellularLocation>
        <location evidence="1">Nucleus</location>
    </subcellularLocation>
</comment>
<keyword evidence="10" id="KW-1185">Reference proteome</keyword>
<dbReference type="Pfam" id="PF10345">
    <property type="entry name" value="Cohesin_load"/>
    <property type="match status" value="1"/>
</dbReference>
<comment type="caution">
    <text evidence="9">The sequence shown here is derived from an EMBL/GenBank/DDBJ whole genome shotgun (WGS) entry which is preliminary data.</text>
</comment>
<feature type="compositionally biased region" description="Polar residues" evidence="8">
    <location>
        <begin position="97"/>
        <end position="107"/>
    </location>
</feature>
<evidence type="ECO:0000256" key="6">
    <source>
        <dbReference type="ARBA" id="ARBA00023242"/>
    </source>
</evidence>
<dbReference type="GO" id="GO:0007059">
    <property type="term" value="P:chromosome segregation"/>
    <property type="evidence" value="ECO:0007669"/>
    <property type="project" value="UniProtKB-KW"/>
</dbReference>
<sequence>MDPRHNWPPQARQGYSNGQYVPSSQPNGYAPNGYSMPYGTQSPPMQPGFPASQQEQVHPRVVIPPRPGHQSPPQTAPQQRYMQPQVHIPQRDPNAMPQLQNRQNRQYQGHGYGDAQRPVQRAAGGAAVDRRGQQQQQPAQTPAKPAHRSQSFQENTPRSQHRPVDTPIQNQNQSQNQYRAPLQPQGTPTHLRTPTAQSRSPLITQTSSQVRSHPQVVIKSNPPTQLQTPTRPQPVPARPLPADLMVLILSAADEYIAAARSLGSTAAMTLKPADLVQYYKLMATAMGCMETVLKKYNQTPRDEAILRLRYASLLVEETDNTQDIEETLAKGITLCNRSKLIDLKYAMLHLQARYQFKSNHRAALKMLDQPISEAETFKQTVWVYAFRFLKVSLALEVPGRPETSSALLQLHAIAAHAEPKGDRAIYVTCCALEAMIHLRSSAPDRLEQAQRAIASARSLQLELSVRQLGSISILVDYIDVACSIQQGQPSQEKLTALQSKVDQNVKPDNGTFFVLIEKSSAPNLTFSTGGVFRKADDGRDELVFAWLPRSDFGMLAYYLSGLVVVTKEKGTKYLQEGHALTQAALQRSSTVAVSIPKSLGQRNWIKVLDWHIKYTLGIAACYHEDKSTAQLAVSMLRERVSERPFRGLETYARALSYLSGMVDQANGMLDSAVATYSRSELNLPGAESGTNFNTDIALLAAMNRMLIIRDPSHPQHYLAQILYAQLQPLCLNHPNQYIDCAFRIIQAITQEESIKGHKTLIHTTTNRAQRLGNAQFVSMCLNYMASKFFANQVGEQPIKCARAARNVSSQGPVLWRAVAWGACIDTFQRNGLLEDAHNCQIAFEAIRDKLPPALRGEPPDADGDIDVM</sequence>
<dbReference type="OrthoDB" id="5565328at2759"/>
<feature type="compositionally biased region" description="Polar residues" evidence="8">
    <location>
        <begin position="71"/>
        <end position="82"/>
    </location>
</feature>
<proteinExistence type="inferred from homology"/>
<feature type="compositionally biased region" description="Polar residues" evidence="8">
    <location>
        <begin position="167"/>
        <end position="212"/>
    </location>
</feature>